<gene>
    <name evidence="1" type="ORF">P7K49_032105</name>
</gene>
<dbReference type="EMBL" id="JASSZA010000018">
    <property type="protein sequence ID" value="KAK2089439.1"/>
    <property type="molecule type" value="Genomic_DNA"/>
</dbReference>
<evidence type="ECO:0000313" key="1">
    <source>
        <dbReference type="EMBL" id="KAK2089439.1"/>
    </source>
</evidence>
<evidence type="ECO:0000313" key="2">
    <source>
        <dbReference type="Proteomes" id="UP001266305"/>
    </source>
</evidence>
<dbReference type="Proteomes" id="UP001266305">
    <property type="component" value="Unassembled WGS sequence"/>
</dbReference>
<organism evidence="1 2">
    <name type="scientific">Saguinus oedipus</name>
    <name type="common">Cotton-top tamarin</name>
    <name type="synonym">Oedipomidas oedipus</name>
    <dbReference type="NCBI Taxonomy" id="9490"/>
    <lineage>
        <taxon>Eukaryota</taxon>
        <taxon>Metazoa</taxon>
        <taxon>Chordata</taxon>
        <taxon>Craniata</taxon>
        <taxon>Vertebrata</taxon>
        <taxon>Euteleostomi</taxon>
        <taxon>Mammalia</taxon>
        <taxon>Eutheria</taxon>
        <taxon>Euarchontoglires</taxon>
        <taxon>Primates</taxon>
        <taxon>Haplorrhini</taxon>
        <taxon>Platyrrhini</taxon>
        <taxon>Cebidae</taxon>
        <taxon>Callitrichinae</taxon>
        <taxon>Saguinus</taxon>
    </lineage>
</organism>
<sequence length="117" mass="13054">MFQTAPDMPPYLAGLPQRLATPAYKGGYRKQSNADIYYASYQKAATHYDIHPKAGIHYASYPMLISTISSTRRLPPTMTATRRLTSPMPATDADIHYTSYQAGTHYASHQKPQVTSQ</sequence>
<proteinExistence type="predicted"/>
<comment type="caution">
    <text evidence="1">The sequence shown here is derived from an EMBL/GenBank/DDBJ whole genome shotgun (WGS) entry which is preliminary data.</text>
</comment>
<keyword evidence="2" id="KW-1185">Reference proteome</keyword>
<protein>
    <submittedName>
        <fullName evidence="1">Uncharacterized protein</fullName>
    </submittedName>
</protein>
<reference evidence="1 2" key="1">
    <citation type="submission" date="2023-05" db="EMBL/GenBank/DDBJ databases">
        <title>B98-5 Cell Line De Novo Hybrid Assembly: An Optical Mapping Approach.</title>
        <authorList>
            <person name="Kananen K."/>
            <person name="Auerbach J.A."/>
            <person name="Kautto E."/>
            <person name="Blachly J.S."/>
        </authorList>
    </citation>
    <scope>NUCLEOTIDE SEQUENCE [LARGE SCALE GENOMIC DNA]</scope>
    <source>
        <strain evidence="1">B95-8</strain>
        <tissue evidence="1">Cell line</tissue>
    </source>
</reference>
<name>A0ABQ9TY38_SAGOE</name>
<accession>A0ABQ9TY38</accession>